<keyword evidence="4" id="KW-1185">Reference proteome</keyword>
<dbReference type="InterPro" id="IPR017853">
    <property type="entry name" value="GH"/>
</dbReference>
<proteinExistence type="predicted"/>
<evidence type="ECO:0000313" key="3">
    <source>
        <dbReference type="EMBL" id="KAK4265341.1"/>
    </source>
</evidence>
<dbReference type="Gene3D" id="3.20.20.80">
    <property type="entry name" value="Glycosidases"/>
    <property type="match status" value="1"/>
</dbReference>
<dbReference type="InterPro" id="IPR050314">
    <property type="entry name" value="Glycosyl_Hydrlase_18"/>
</dbReference>
<keyword evidence="1" id="KW-0732">Signal</keyword>
<dbReference type="AlphaFoldDB" id="A0AAE1J7T7"/>
<feature type="signal peptide" evidence="1">
    <location>
        <begin position="1"/>
        <end position="23"/>
    </location>
</feature>
<dbReference type="SUPFAM" id="SSF51445">
    <property type="entry name" value="(Trans)glycosidases"/>
    <property type="match status" value="1"/>
</dbReference>
<comment type="caution">
    <text evidence="3">The sequence shown here is derived from an EMBL/GenBank/DDBJ whole genome shotgun (WGS) entry which is preliminary data.</text>
</comment>
<reference evidence="3" key="1">
    <citation type="submission" date="2023-10" db="EMBL/GenBank/DDBJ databases">
        <title>Chromosome-level genome of the transformable northern wattle, Acacia crassicarpa.</title>
        <authorList>
            <person name="Massaro I."/>
            <person name="Sinha N.R."/>
            <person name="Poethig S."/>
            <person name="Leichty A.R."/>
        </authorList>
    </citation>
    <scope>NUCLEOTIDE SEQUENCE</scope>
    <source>
        <strain evidence="3">Acra3RX</strain>
        <tissue evidence="3">Leaf</tissue>
    </source>
</reference>
<accession>A0AAE1J7T7</accession>
<dbReference type="PROSITE" id="PS51910">
    <property type="entry name" value="GH18_2"/>
    <property type="match status" value="1"/>
</dbReference>
<name>A0AAE1J7T7_9FABA</name>
<dbReference type="GO" id="GO:0005576">
    <property type="term" value="C:extracellular region"/>
    <property type="evidence" value="ECO:0007669"/>
    <property type="project" value="TreeGrafter"/>
</dbReference>
<sequence length="130" mass="14484">MMSRIALVPLLVSLYLIPFQCAAEQQLEVRASYWTRGGGISISEIDATLFTHLIFIAAYVDLKSFEISLPPLDELECKAFSDKVKENNPSIKTLLTIYGKGRDTYAAMVKNSSSISSFIQSSQIKAKTWI</sequence>
<feature type="chain" id="PRO_5041968167" description="GH18 domain-containing protein" evidence="1">
    <location>
        <begin position="24"/>
        <end position="130"/>
    </location>
</feature>
<dbReference type="GO" id="GO:0006032">
    <property type="term" value="P:chitin catabolic process"/>
    <property type="evidence" value="ECO:0007669"/>
    <property type="project" value="TreeGrafter"/>
</dbReference>
<evidence type="ECO:0000313" key="4">
    <source>
        <dbReference type="Proteomes" id="UP001293593"/>
    </source>
</evidence>
<dbReference type="Proteomes" id="UP001293593">
    <property type="component" value="Unassembled WGS sequence"/>
</dbReference>
<gene>
    <name evidence="3" type="ORF">QN277_026405</name>
</gene>
<evidence type="ECO:0000256" key="1">
    <source>
        <dbReference type="SAM" id="SignalP"/>
    </source>
</evidence>
<dbReference type="GO" id="GO:0008061">
    <property type="term" value="F:chitin binding"/>
    <property type="evidence" value="ECO:0007669"/>
    <property type="project" value="TreeGrafter"/>
</dbReference>
<dbReference type="InterPro" id="IPR001223">
    <property type="entry name" value="Glyco_hydro18_cat"/>
</dbReference>
<dbReference type="EMBL" id="JAWXYG010000008">
    <property type="protein sequence ID" value="KAK4265341.1"/>
    <property type="molecule type" value="Genomic_DNA"/>
</dbReference>
<organism evidence="3 4">
    <name type="scientific">Acacia crassicarpa</name>
    <name type="common">northern wattle</name>
    <dbReference type="NCBI Taxonomy" id="499986"/>
    <lineage>
        <taxon>Eukaryota</taxon>
        <taxon>Viridiplantae</taxon>
        <taxon>Streptophyta</taxon>
        <taxon>Embryophyta</taxon>
        <taxon>Tracheophyta</taxon>
        <taxon>Spermatophyta</taxon>
        <taxon>Magnoliopsida</taxon>
        <taxon>eudicotyledons</taxon>
        <taxon>Gunneridae</taxon>
        <taxon>Pentapetalae</taxon>
        <taxon>rosids</taxon>
        <taxon>fabids</taxon>
        <taxon>Fabales</taxon>
        <taxon>Fabaceae</taxon>
        <taxon>Caesalpinioideae</taxon>
        <taxon>mimosoid clade</taxon>
        <taxon>Acacieae</taxon>
        <taxon>Acacia</taxon>
    </lineage>
</organism>
<dbReference type="GO" id="GO:0005975">
    <property type="term" value="P:carbohydrate metabolic process"/>
    <property type="evidence" value="ECO:0007669"/>
    <property type="project" value="InterPro"/>
</dbReference>
<dbReference type="PANTHER" id="PTHR11177:SF362">
    <property type="entry name" value="CLASS V CHITINASE-LIKE"/>
    <property type="match status" value="1"/>
</dbReference>
<dbReference type="GO" id="GO:0004568">
    <property type="term" value="F:chitinase activity"/>
    <property type="evidence" value="ECO:0007669"/>
    <property type="project" value="TreeGrafter"/>
</dbReference>
<protein>
    <recommendedName>
        <fullName evidence="2">GH18 domain-containing protein</fullName>
    </recommendedName>
</protein>
<dbReference type="PANTHER" id="PTHR11177">
    <property type="entry name" value="CHITINASE"/>
    <property type="match status" value="1"/>
</dbReference>
<evidence type="ECO:0000259" key="2">
    <source>
        <dbReference type="PROSITE" id="PS51910"/>
    </source>
</evidence>
<feature type="domain" description="GH18" evidence="2">
    <location>
        <begin position="28"/>
        <end position="130"/>
    </location>
</feature>